<comment type="caution">
    <text evidence="2">The sequence shown here is derived from an EMBL/GenBank/DDBJ whole genome shotgun (WGS) entry which is preliminary data.</text>
</comment>
<dbReference type="EMBL" id="VSSQ01029271">
    <property type="protein sequence ID" value="MPM79330.1"/>
    <property type="molecule type" value="Genomic_DNA"/>
</dbReference>
<keyword evidence="1" id="KW-1133">Transmembrane helix</keyword>
<evidence type="ECO:0000256" key="1">
    <source>
        <dbReference type="SAM" id="Phobius"/>
    </source>
</evidence>
<feature type="transmembrane region" description="Helical" evidence="1">
    <location>
        <begin position="12"/>
        <end position="35"/>
    </location>
</feature>
<evidence type="ECO:0000313" key="2">
    <source>
        <dbReference type="EMBL" id="MPM79330.1"/>
    </source>
</evidence>
<proteinExistence type="predicted"/>
<protein>
    <submittedName>
        <fullName evidence="2">Uncharacterized protein</fullName>
    </submittedName>
</protein>
<name>A0A645CQF3_9ZZZZ</name>
<accession>A0A645CQF3</accession>
<organism evidence="2">
    <name type="scientific">bioreactor metagenome</name>
    <dbReference type="NCBI Taxonomy" id="1076179"/>
    <lineage>
        <taxon>unclassified sequences</taxon>
        <taxon>metagenomes</taxon>
        <taxon>ecological metagenomes</taxon>
    </lineage>
</organism>
<keyword evidence="1" id="KW-0812">Transmembrane</keyword>
<gene>
    <name evidence="2" type="ORF">SDC9_126363</name>
</gene>
<reference evidence="2" key="1">
    <citation type="submission" date="2019-08" db="EMBL/GenBank/DDBJ databases">
        <authorList>
            <person name="Kucharzyk K."/>
            <person name="Murdoch R.W."/>
            <person name="Higgins S."/>
            <person name="Loffler F."/>
        </authorList>
    </citation>
    <scope>NUCLEOTIDE SEQUENCE</scope>
</reference>
<dbReference type="AlphaFoldDB" id="A0A645CQF3"/>
<sequence length="49" mass="5408">MDIIIIKGGINEMGIVFITAGLVFVMYGLTFLSYLTESHVLDDVTTDQI</sequence>
<keyword evidence="1" id="KW-0472">Membrane</keyword>